<dbReference type="Proteomes" id="UP000628463">
    <property type="component" value="Unassembled WGS sequence"/>
</dbReference>
<dbReference type="RefSeq" id="WP_021867097.1">
    <property type="nucleotide sequence ID" value="NZ_JACOPD010000003.1"/>
</dbReference>
<dbReference type="Gene3D" id="3.10.20.30">
    <property type="match status" value="1"/>
</dbReference>
<organism evidence="1 2">
    <name type="scientific">Lachnospira hominis</name>
    <name type="common">ex Liu et al. 2021</name>
    <dbReference type="NCBI Taxonomy" id="2763051"/>
    <lineage>
        <taxon>Bacteria</taxon>
        <taxon>Bacillati</taxon>
        <taxon>Bacillota</taxon>
        <taxon>Clostridia</taxon>
        <taxon>Lachnospirales</taxon>
        <taxon>Lachnospiraceae</taxon>
        <taxon>Lachnospira</taxon>
    </lineage>
</organism>
<proteinExistence type="predicted"/>
<dbReference type="CDD" id="cd00565">
    <property type="entry name" value="Ubl_ThiS"/>
    <property type="match status" value="1"/>
</dbReference>
<evidence type="ECO:0000313" key="2">
    <source>
        <dbReference type="Proteomes" id="UP000628463"/>
    </source>
</evidence>
<protein>
    <submittedName>
        <fullName evidence="1">Sulfur carrier protein ThiS</fullName>
    </submittedName>
</protein>
<dbReference type="NCBIfam" id="TIGR01683">
    <property type="entry name" value="thiS"/>
    <property type="match status" value="1"/>
</dbReference>
<dbReference type="InterPro" id="IPR012675">
    <property type="entry name" value="Beta-grasp_dom_sf"/>
</dbReference>
<evidence type="ECO:0000313" key="1">
    <source>
        <dbReference type="EMBL" id="MBC5680274.1"/>
    </source>
</evidence>
<name>A0ABR7FYK1_9FIRM</name>
<dbReference type="Pfam" id="PF02597">
    <property type="entry name" value="ThiS"/>
    <property type="match status" value="1"/>
</dbReference>
<sequence>MKITVSGTEKEVKDGLTLPELIEMENVETPEYVTVSINEEFVESAAKDSTVLKDGDNVEFLYFMGGGSYGID</sequence>
<dbReference type="InterPro" id="IPR003749">
    <property type="entry name" value="ThiS/MoaD-like"/>
</dbReference>
<dbReference type="EMBL" id="JACOPD010000003">
    <property type="protein sequence ID" value="MBC5680274.1"/>
    <property type="molecule type" value="Genomic_DNA"/>
</dbReference>
<gene>
    <name evidence="1" type="primary">thiS</name>
    <name evidence="1" type="ORF">H8S01_04760</name>
</gene>
<accession>A0ABR7FYK1</accession>
<dbReference type="SUPFAM" id="SSF54285">
    <property type="entry name" value="MoaD/ThiS"/>
    <property type="match status" value="1"/>
</dbReference>
<dbReference type="InterPro" id="IPR016155">
    <property type="entry name" value="Mopterin_synth/thiamin_S_b"/>
</dbReference>
<reference evidence="1 2" key="1">
    <citation type="submission" date="2020-08" db="EMBL/GenBank/DDBJ databases">
        <title>Genome public.</title>
        <authorList>
            <person name="Liu C."/>
            <person name="Sun Q."/>
        </authorList>
    </citation>
    <scope>NUCLEOTIDE SEQUENCE [LARGE SCALE GENOMIC DNA]</scope>
    <source>
        <strain evidence="1 2">NSJ-43</strain>
    </source>
</reference>
<dbReference type="InterPro" id="IPR010035">
    <property type="entry name" value="Thi_S"/>
</dbReference>
<comment type="caution">
    <text evidence="1">The sequence shown here is derived from an EMBL/GenBank/DDBJ whole genome shotgun (WGS) entry which is preliminary data.</text>
</comment>
<keyword evidence="2" id="KW-1185">Reference proteome</keyword>